<dbReference type="Pfam" id="PF08044">
    <property type="entry name" value="DUF1707"/>
    <property type="match status" value="1"/>
</dbReference>
<dbReference type="EMBL" id="BAAAXF010000082">
    <property type="protein sequence ID" value="GAA3504760.1"/>
    <property type="molecule type" value="Genomic_DNA"/>
</dbReference>
<accession>A0ABP6UAQ8</accession>
<sequence>MEQLRDAAAEGRIDFDELDARLEQALSSRTYAEPAALTADLPRPDSPRTGRRWCSRAACTARPGAPGTGRFPGT</sequence>
<gene>
    <name evidence="3" type="ORF">GCM10019016_118730</name>
</gene>
<evidence type="ECO:0000256" key="1">
    <source>
        <dbReference type="SAM" id="MobiDB-lite"/>
    </source>
</evidence>
<protein>
    <recommendedName>
        <fullName evidence="2">DUF1707 domain-containing protein</fullName>
    </recommendedName>
</protein>
<dbReference type="InterPro" id="IPR012551">
    <property type="entry name" value="DUF1707_SHOCT-like"/>
</dbReference>
<evidence type="ECO:0000313" key="3">
    <source>
        <dbReference type="EMBL" id="GAA3504760.1"/>
    </source>
</evidence>
<proteinExistence type="predicted"/>
<feature type="domain" description="DUF1707" evidence="2">
    <location>
        <begin position="1"/>
        <end position="42"/>
    </location>
</feature>
<feature type="region of interest" description="Disordered" evidence="1">
    <location>
        <begin position="37"/>
        <end position="74"/>
    </location>
</feature>
<evidence type="ECO:0000259" key="2">
    <source>
        <dbReference type="Pfam" id="PF08044"/>
    </source>
</evidence>
<comment type="caution">
    <text evidence="3">The sequence shown here is derived from an EMBL/GenBank/DDBJ whole genome shotgun (WGS) entry which is preliminary data.</text>
</comment>
<reference evidence="4" key="1">
    <citation type="journal article" date="2019" name="Int. J. Syst. Evol. Microbiol.">
        <title>The Global Catalogue of Microorganisms (GCM) 10K type strain sequencing project: providing services to taxonomists for standard genome sequencing and annotation.</title>
        <authorList>
            <consortium name="The Broad Institute Genomics Platform"/>
            <consortium name="The Broad Institute Genome Sequencing Center for Infectious Disease"/>
            <person name="Wu L."/>
            <person name="Ma J."/>
        </authorList>
    </citation>
    <scope>NUCLEOTIDE SEQUENCE [LARGE SCALE GENOMIC DNA]</scope>
    <source>
        <strain evidence="4">JCM 4816</strain>
    </source>
</reference>
<evidence type="ECO:0000313" key="4">
    <source>
        <dbReference type="Proteomes" id="UP001501455"/>
    </source>
</evidence>
<keyword evidence="4" id="KW-1185">Reference proteome</keyword>
<organism evidence="3 4">
    <name type="scientific">Streptomyces prasinosporus</name>
    <dbReference type="NCBI Taxonomy" id="68256"/>
    <lineage>
        <taxon>Bacteria</taxon>
        <taxon>Bacillati</taxon>
        <taxon>Actinomycetota</taxon>
        <taxon>Actinomycetes</taxon>
        <taxon>Kitasatosporales</taxon>
        <taxon>Streptomycetaceae</taxon>
        <taxon>Streptomyces</taxon>
        <taxon>Streptomyces albogriseolus group</taxon>
    </lineage>
</organism>
<name>A0ABP6UAQ8_9ACTN</name>
<dbReference type="Proteomes" id="UP001501455">
    <property type="component" value="Unassembled WGS sequence"/>
</dbReference>